<dbReference type="InterPro" id="IPR004398">
    <property type="entry name" value="RNA_MeTrfase_RsmD"/>
</dbReference>
<dbReference type="Pfam" id="PF03602">
    <property type="entry name" value="Cons_hypoth95"/>
    <property type="match status" value="1"/>
</dbReference>
<dbReference type="SUPFAM" id="SSF53335">
    <property type="entry name" value="S-adenosyl-L-methionine-dependent methyltransferases"/>
    <property type="match status" value="1"/>
</dbReference>
<dbReference type="HOGENOM" id="CLU_075826_0_2_9"/>
<dbReference type="Gene3D" id="3.40.50.150">
    <property type="entry name" value="Vaccinia Virus protein VP39"/>
    <property type="match status" value="1"/>
</dbReference>
<dbReference type="Proteomes" id="UP000001572">
    <property type="component" value="Chromosome"/>
</dbReference>
<dbReference type="GO" id="GO:0003676">
    <property type="term" value="F:nucleic acid binding"/>
    <property type="evidence" value="ECO:0007669"/>
    <property type="project" value="InterPro"/>
</dbReference>
<dbReference type="GO" id="GO:0008168">
    <property type="term" value="F:methyltransferase activity"/>
    <property type="evidence" value="ECO:0007669"/>
    <property type="project" value="UniProtKB-KW"/>
</dbReference>
<dbReference type="eggNOG" id="COG0742">
    <property type="taxonomic scope" value="Bacteria"/>
</dbReference>
<dbReference type="OrthoDB" id="9803017at2"/>
<name>A6TRV1_ALKMQ</name>
<accession>A6TRV1</accession>
<dbReference type="STRING" id="293826.Amet_2768"/>
<dbReference type="NCBIfam" id="TIGR00095">
    <property type="entry name" value="16S rRNA (guanine(966)-N(2))-methyltransferase RsmD"/>
    <property type="match status" value="1"/>
</dbReference>
<evidence type="ECO:0000313" key="4">
    <source>
        <dbReference type="Proteomes" id="UP000001572"/>
    </source>
</evidence>
<evidence type="ECO:0000313" key="3">
    <source>
        <dbReference type="EMBL" id="ABR48919.1"/>
    </source>
</evidence>
<dbReference type="InterPro" id="IPR029063">
    <property type="entry name" value="SAM-dependent_MTases_sf"/>
</dbReference>
<protein>
    <submittedName>
        <fullName evidence="3">Putative methyltransferase</fullName>
    </submittedName>
</protein>
<organism evidence="3 4">
    <name type="scientific">Alkaliphilus metalliredigens (strain QYMF)</name>
    <dbReference type="NCBI Taxonomy" id="293826"/>
    <lineage>
        <taxon>Bacteria</taxon>
        <taxon>Bacillati</taxon>
        <taxon>Bacillota</taxon>
        <taxon>Clostridia</taxon>
        <taxon>Peptostreptococcales</taxon>
        <taxon>Natronincolaceae</taxon>
        <taxon>Alkaliphilus</taxon>
    </lineage>
</organism>
<keyword evidence="1 3" id="KW-0489">Methyltransferase</keyword>
<dbReference type="EMBL" id="CP000724">
    <property type="protein sequence ID" value="ABR48919.1"/>
    <property type="molecule type" value="Genomic_DNA"/>
</dbReference>
<keyword evidence="2 3" id="KW-0808">Transferase</keyword>
<sequence length="187" mass="20965">MRVIAGKAKGYRLQSPIGLQTRPTADRIKESLFNIIQNDILHSTVIDLFSGAGSLGIEALSRGANQAYFIDQSKNSVQAIKENLVRTKLIDLAEIIHSDVQRGMTQLKERRYHADIIFMDPPYGKDLIVPTIAGIVQNSLLQDQGMIIVEHENLDEVPAEIGHLTLFRQKNYGKTTISFYTTREEGK</sequence>
<dbReference type="GO" id="GO:0031167">
    <property type="term" value="P:rRNA methylation"/>
    <property type="evidence" value="ECO:0007669"/>
    <property type="project" value="InterPro"/>
</dbReference>
<dbReference type="InterPro" id="IPR002052">
    <property type="entry name" value="DNA_methylase_N6_adenine_CS"/>
</dbReference>
<gene>
    <name evidence="3" type="ordered locus">Amet_2768</name>
</gene>
<keyword evidence="4" id="KW-1185">Reference proteome</keyword>
<proteinExistence type="predicted"/>
<dbReference type="CDD" id="cd02440">
    <property type="entry name" value="AdoMet_MTases"/>
    <property type="match status" value="1"/>
</dbReference>
<dbReference type="PANTHER" id="PTHR43542:SF1">
    <property type="entry name" value="METHYLTRANSFERASE"/>
    <property type="match status" value="1"/>
</dbReference>
<evidence type="ECO:0000256" key="2">
    <source>
        <dbReference type="ARBA" id="ARBA00022679"/>
    </source>
</evidence>
<evidence type="ECO:0000256" key="1">
    <source>
        <dbReference type="ARBA" id="ARBA00022603"/>
    </source>
</evidence>
<dbReference type="PROSITE" id="PS00092">
    <property type="entry name" value="N6_MTASE"/>
    <property type="match status" value="1"/>
</dbReference>
<dbReference type="AlphaFoldDB" id="A6TRV1"/>
<dbReference type="PANTHER" id="PTHR43542">
    <property type="entry name" value="METHYLTRANSFERASE"/>
    <property type="match status" value="1"/>
</dbReference>
<reference evidence="4" key="1">
    <citation type="journal article" date="2016" name="Genome Announc.">
        <title>Complete genome sequence of Alkaliphilus metalliredigens strain QYMF, an alkaliphilic and metal-reducing bacterium isolated from borax-contaminated leachate ponds.</title>
        <authorList>
            <person name="Hwang C."/>
            <person name="Copeland A."/>
            <person name="Lucas S."/>
            <person name="Lapidus A."/>
            <person name="Barry K."/>
            <person name="Detter J.C."/>
            <person name="Glavina Del Rio T."/>
            <person name="Hammon N."/>
            <person name="Israni S."/>
            <person name="Dalin E."/>
            <person name="Tice H."/>
            <person name="Pitluck S."/>
            <person name="Chertkov O."/>
            <person name="Brettin T."/>
            <person name="Bruce D."/>
            <person name="Han C."/>
            <person name="Schmutz J."/>
            <person name="Larimer F."/>
            <person name="Land M.L."/>
            <person name="Hauser L."/>
            <person name="Kyrpides N."/>
            <person name="Mikhailova N."/>
            <person name="Ye Q."/>
            <person name="Zhou J."/>
            <person name="Richardson P."/>
            <person name="Fields M.W."/>
        </authorList>
    </citation>
    <scope>NUCLEOTIDE SEQUENCE [LARGE SCALE GENOMIC DNA]</scope>
    <source>
        <strain evidence="4">QYMF</strain>
    </source>
</reference>
<dbReference type="RefSeq" id="WP_012063891.1">
    <property type="nucleotide sequence ID" value="NC_009633.1"/>
</dbReference>
<dbReference type="PIRSF" id="PIRSF004553">
    <property type="entry name" value="CHP00095"/>
    <property type="match status" value="1"/>
</dbReference>
<dbReference type="KEGG" id="amt:Amet_2768"/>